<keyword evidence="1" id="KW-0813">Transport</keyword>
<evidence type="ECO:0000256" key="2">
    <source>
        <dbReference type="ARBA" id="ARBA00022723"/>
    </source>
</evidence>
<accession>A0A1V9XM86</accession>
<dbReference type="GO" id="GO:0016531">
    <property type="term" value="F:copper chaperone activity"/>
    <property type="evidence" value="ECO:0007669"/>
    <property type="project" value="TreeGrafter"/>
</dbReference>
<evidence type="ECO:0000256" key="7">
    <source>
        <dbReference type="ARBA" id="ARBA00037651"/>
    </source>
</evidence>
<evidence type="ECO:0000313" key="14">
    <source>
        <dbReference type="Proteomes" id="UP000192247"/>
    </source>
</evidence>
<reference evidence="13 14" key="1">
    <citation type="journal article" date="2017" name="Gigascience">
        <title>Draft genome of the honey bee ectoparasitic mite, Tropilaelaps mercedesae, is shaped by the parasitic life history.</title>
        <authorList>
            <person name="Dong X."/>
            <person name="Armstrong S.D."/>
            <person name="Xia D."/>
            <person name="Makepeace B.L."/>
            <person name="Darby A.C."/>
            <person name="Kadowaki T."/>
        </authorList>
    </citation>
    <scope>NUCLEOTIDE SEQUENCE [LARGE SCALE GENOMIC DNA]</scope>
    <source>
        <strain evidence="13">Wuxi-XJTLU</strain>
    </source>
</reference>
<dbReference type="Pfam" id="PF00403">
    <property type="entry name" value="HMA"/>
    <property type="match status" value="1"/>
</dbReference>
<comment type="similarity">
    <text evidence="8">Belongs to the ATX1 family.</text>
</comment>
<proteinExistence type="inferred from homology"/>
<sequence>MVYEFKVEMTCEGCSSAVKRVLGKFEGKGVEKVDIDLTNERVFITSTLSSDDLLEVLKKTGKKSSFVGIKE</sequence>
<keyword evidence="4" id="KW-0186">Copper</keyword>
<dbReference type="InterPro" id="IPR006121">
    <property type="entry name" value="HMA_dom"/>
</dbReference>
<dbReference type="FunFam" id="3.30.70.100:FF:000008">
    <property type="entry name" value="Copper transport protein ATOX1"/>
    <property type="match status" value="1"/>
</dbReference>
<dbReference type="GO" id="GO:0005829">
    <property type="term" value="C:cytosol"/>
    <property type="evidence" value="ECO:0007669"/>
    <property type="project" value="TreeGrafter"/>
</dbReference>
<evidence type="ECO:0000256" key="5">
    <source>
        <dbReference type="ARBA" id="ARBA00023065"/>
    </source>
</evidence>
<dbReference type="EMBL" id="MNPL01007676">
    <property type="protein sequence ID" value="OQR74625.1"/>
    <property type="molecule type" value="Genomic_DNA"/>
</dbReference>
<dbReference type="STRING" id="418985.A0A1V9XM86"/>
<dbReference type="CDD" id="cd00371">
    <property type="entry name" value="HMA"/>
    <property type="match status" value="1"/>
</dbReference>
<evidence type="ECO:0000313" key="13">
    <source>
        <dbReference type="EMBL" id="OQR74625.1"/>
    </source>
</evidence>
<evidence type="ECO:0000259" key="12">
    <source>
        <dbReference type="PROSITE" id="PS50846"/>
    </source>
</evidence>
<dbReference type="Proteomes" id="UP000192247">
    <property type="component" value="Unassembled WGS sequence"/>
</dbReference>
<evidence type="ECO:0000256" key="10">
    <source>
        <dbReference type="ARBA" id="ARBA00043201"/>
    </source>
</evidence>
<dbReference type="FunCoup" id="A0A1V9XM86">
    <property type="interactions" value="973"/>
</dbReference>
<keyword evidence="6" id="KW-0143">Chaperone</keyword>
<gene>
    <name evidence="13" type="ORF">BIW11_08941</name>
</gene>
<keyword evidence="2" id="KW-0479">Metal-binding</keyword>
<dbReference type="OrthoDB" id="689350at2759"/>
<evidence type="ECO:0000256" key="11">
    <source>
        <dbReference type="ARBA" id="ARBA00046351"/>
    </source>
</evidence>
<evidence type="ECO:0000256" key="9">
    <source>
        <dbReference type="ARBA" id="ARBA00040962"/>
    </source>
</evidence>
<comment type="function">
    <text evidence="7">Binds and deliver cytosolic copper to the copper ATPase proteins. May be important in cellular antioxidant defense.</text>
</comment>
<evidence type="ECO:0000256" key="4">
    <source>
        <dbReference type="ARBA" id="ARBA00023008"/>
    </source>
</evidence>
<dbReference type="AlphaFoldDB" id="A0A1V9XM86"/>
<organism evidence="13 14">
    <name type="scientific">Tropilaelaps mercedesae</name>
    <dbReference type="NCBI Taxonomy" id="418985"/>
    <lineage>
        <taxon>Eukaryota</taxon>
        <taxon>Metazoa</taxon>
        <taxon>Ecdysozoa</taxon>
        <taxon>Arthropoda</taxon>
        <taxon>Chelicerata</taxon>
        <taxon>Arachnida</taxon>
        <taxon>Acari</taxon>
        <taxon>Parasitiformes</taxon>
        <taxon>Mesostigmata</taxon>
        <taxon>Gamasina</taxon>
        <taxon>Dermanyssoidea</taxon>
        <taxon>Laelapidae</taxon>
        <taxon>Tropilaelaps</taxon>
    </lineage>
</organism>
<dbReference type="InParanoid" id="A0A1V9XM86"/>
<feature type="domain" description="HMA" evidence="12">
    <location>
        <begin position="1"/>
        <end position="65"/>
    </location>
</feature>
<evidence type="ECO:0000256" key="1">
    <source>
        <dbReference type="ARBA" id="ARBA00022448"/>
    </source>
</evidence>
<dbReference type="InterPro" id="IPR036163">
    <property type="entry name" value="HMA_dom_sf"/>
</dbReference>
<dbReference type="PROSITE" id="PS50846">
    <property type="entry name" value="HMA_2"/>
    <property type="match status" value="1"/>
</dbReference>
<comment type="caution">
    <text evidence="13">The sequence shown here is derived from an EMBL/GenBank/DDBJ whole genome shotgun (WGS) entry which is preliminary data.</text>
</comment>
<dbReference type="InterPro" id="IPR051881">
    <property type="entry name" value="Copper_transport_ATOX1-like"/>
</dbReference>
<keyword evidence="3" id="KW-0187">Copper transport</keyword>
<comment type="subunit">
    <text evidence="11">Homodimer. Interacts with ATP7B. Interacts with ATP7A. Interacts (via dimer form) with SLC31A1 (via C-terminal domain); this interaction improves ATOX1 stability and controls intracellular Cu(I) levels.</text>
</comment>
<dbReference type="GO" id="GO:0046872">
    <property type="term" value="F:metal ion binding"/>
    <property type="evidence" value="ECO:0007669"/>
    <property type="project" value="UniProtKB-KW"/>
</dbReference>
<keyword evidence="5" id="KW-0406">Ion transport</keyword>
<keyword evidence="14" id="KW-1185">Reference proteome</keyword>
<name>A0A1V9XM86_9ACAR</name>
<dbReference type="GO" id="GO:0006825">
    <property type="term" value="P:copper ion transport"/>
    <property type="evidence" value="ECO:0007669"/>
    <property type="project" value="UniProtKB-KW"/>
</dbReference>
<dbReference type="PANTHER" id="PTHR46365:SF1">
    <property type="entry name" value="COPPER TRANSPORT PROTEIN ATOX1"/>
    <property type="match status" value="1"/>
</dbReference>
<evidence type="ECO:0000256" key="3">
    <source>
        <dbReference type="ARBA" id="ARBA00022796"/>
    </source>
</evidence>
<dbReference type="SUPFAM" id="SSF55008">
    <property type="entry name" value="HMA, heavy metal-associated domain"/>
    <property type="match status" value="1"/>
</dbReference>
<evidence type="ECO:0000256" key="8">
    <source>
        <dbReference type="ARBA" id="ARBA00038171"/>
    </source>
</evidence>
<evidence type="ECO:0000256" key="6">
    <source>
        <dbReference type="ARBA" id="ARBA00023186"/>
    </source>
</evidence>
<dbReference type="Gene3D" id="3.30.70.100">
    <property type="match status" value="1"/>
</dbReference>
<protein>
    <recommendedName>
        <fullName evidence="9">Copper transport protein ATOX1</fullName>
    </recommendedName>
    <alternativeName>
        <fullName evidence="10">Metal transport protein ATX1</fullName>
    </alternativeName>
</protein>
<dbReference type="PANTHER" id="PTHR46365">
    <property type="entry name" value="COPPER TRANSPORT PROTEIN ATOX1"/>
    <property type="match status" value="1"/>
</dbReference>